<keyword evidence="1" id="KW-0223">Dioxygenase</keyword>
<gene>
    <name evidence="1" type="ORF">LS48_07675</name>
</gene>
<dbReference type="GO" id="GO:0019441">
    <property type="term" value="P:L-tryptophan catabolic process to kynurenine"/>
    <property type="evidence" value="ECO:0007669"/>
    <property type="project" value="InterPro"/>
</dbReference>
<dbReference type="Pfam" id="PF03301">
    <property type="entry name" value="Trp_dioxygenase"/>
    <property type="match status" value="1"/>
</dbReference>
<evidence type="ECO:0000313" key="1">
    <source>
        <dbReference type="EMBL" id="KXN99174.1"/>
    </source>
</evidence>
<organism evidence="1 2">
    <name type="scientific">Aequorivita aquimaris</name>
    <dbReference type="NCBI Taxonomy" id="1548749"/>
    <lineage>
        <taxon>Bacteria</taxon>
        <taxon>Pseudomonadati</taxon>
        <taxon>Bacteroidota</taxon>
        <taxon>Flavobacteriia</taxon>
        <taxon>Flavobacteriales</taxon>
        <taxon>Flavobacteriaceae</taxon>
        <taxon>Aequorivita</taxon>
    </lineage>
</organism>
<dbReference type="GO" id="GO:0020037">
    <property type="term" value="F:heme binding"/>
    <property type="evidence" value="ECO:0007669"/>
    <property type="project" value="InterPro"/>
</dbReference>
<dbReference type="OrthoDB" id="9776847at2"/>
<dbReference type="STRING" id="1548749.LS48_07675"/>
<dbReference type="PATRIC" id="fig|1548749.3.peg.1621"/>
<dbReference type="RefSeq" id="WP_062622102.1">
    <property type="nucleotide sequence ID" value="NZ_JRWG01000004.1"/>
</dbReference>
<dbReference type="PANTHER" id="PTHR10138">
    <property type="entry name" value="TRYPTOPHAN 2,3-DIOXYGENASE"/>
    <property type="match status" value="1"/>
</dbReference>
<protein>
    <submittedName>
        <fullName evidence="1">Tryptophan 2,3-dioxygenase</fullName>
    </submittedName>
</protein>
<keyword evidence="2" id="KW-1185">Reference proteome</keyword>
<dbReference type="Gene3D" id="1.20.58.480">
    <property type="match status" value="1"/>
</dbReference>
<dbReference type="AlphaFoldDB" id="A0A137RI60"/>
<dbReference type="PANTHER" id="PTHR10138:SF0">
    <property type="entry name" value="TRYPTOPHAN 2,3-DIOXYGENASE"/>
    <property type="match status" value="1"/>
</dbReference>
<sequence length="301" mass="35615">MDNTELIKAIEEKYKSLGENPETYLKGLLQAKPITYWDYIQVDTLLSLQKTRTDFKDEEIFVMYHQVTELTLKMMIHEIKQLSEGDNLSEEIWLTKLDRLKRYTRMLITSFDIMKDGMSYEDYNTFRATLTPASGFQSAQFRILELYSTRLENLINSEGRERLPLNPTFDDYFKHIYWKDAGLDRKTGKMTLTLRLFIEKYEADFKALAENVKGKTLEERVAQMDNPSEELKDRLKQFDHFYNVAWPMVHLDTAQHYLNSKGESKTATGGSEWKKYLHPKYQQRKFFPALWSAEEIANWGE</sequence>
<dbReference type="GO" id="GO:0046872">
    <property type="term" value="F:metal ion binding"/>
    <property type="evidence" value="ECO:0007669"/>
    <property type="project" value="InterPro"/>
</dbReference>
<name>A0A137RI60_9FLAO</name>
<accession>A0A137RI60</accession>
<evidence type="ECO:0000313" key="2">
    <source>
        <dbReference type="Proteomes" id="UP000070138"/>
    </source>
</evidence>
<proteinExistence type="predicted"/>
<reference evidence="2" key="1">
    <citation type="submission" date="2014-10" db="EMBL/GenBank/DDBJ databases">
        <title>Genome sequencing of Vitellibacter sp. D-24.</title>
        <authorList>
            <person name="Thevarajoo S."/>
            <person name="Selvaratnam C."/>
            <person name="Goh K.M."/>
            <person name="Chong C.S."/>
        </authorList>
    </citation>
    <scope>NUCLEOTIDE SEQUENCE [LARGE SCALE GENOMIC DNA]</scope>
    <source>
        <strain evidence="2">D-24</strain>
    </source>
</reference>
<reference evidence="1 2" key="2">
    <citation type="journal article" date="2016" name="Int. J. Syst. Evol. Microbiol.">
        <title>Vitellibacter aquimaris sp. nov., a marine bacterium isolated from seawater.</title>
        <authorList>
            <person name="Thevarajoo S."/>
            <person name="Selvaratnam C."/>
            <person name="Goh K.M."/>
            <person name="Hong K.W."/>
            <person name="Chan X.Y."/>
            <person name="Chan K.G."/>
            <person name="Chong C.S."/>
        </authorList>
    </citation>
    <scope>NUCLEOTIDE SEQUENCE [LARGE SCALE GENOMIC DNA]</scope>
    <source>
        <strain evidence="1 2">D-24</strain>
    </source>
</reference>
<dbReference type="SUPFAM" id="SSF140959">
    <property type="entry name" value="Indolic compounds 2,3-dioxygenase-like"/>
    <property type="match status" value="1"/>
</dbReference>
<comment type="caution">
    <text evidence="1">The sequence shown here is derived from an EMBL/GenBank/DDBJ whole genome shotgun (WGS) entry which is preliminary data.</text>
</comment>
<dbReference type="GO" id="GO:0019442">
    <property type="term" value="P:L-tryptophan catabolic process to acetyl-CoA"/>
    <property type="evidence" value="ECO:0007669"/>
    <property type="project" value="TreeGrafter"/>
</dbReference>
<dbReference type="Proteomes" id="UP000070138">
    <property type="component" value="Unassembled WGS sequence"/>
</dbReference>
<dbReference type="InterPro" id="IPR004981">
    <property type="entry name" value="Trp_2_3_dOase"/>
</dbReference>
<dbReference type="GO" id="GO:0004833">
    <property type="term" value="F:L-tryptophan 2,3-dioxygenase activity"/>
    <property type="evidence" value="ECO:0007669"/>
    <property type="project" value="InterPro"/>
</dbReference>
<keyword evidence="1" id="KW-0560">Oxidoreductase</keyword>
<dbReference type="EMBL" id="JRWG01000004">
    <property type="protein sequence ID" value="KXN99174.1"/>
    <property type="molecule type" value="Genomic_DNA"/>
</dbReference>
<dbReference type="InterPro" id="IPR037217">
    <property type="entry name" value="Trp/Indoleamine_2_3_dOase-like"/>
</dbReference>